<dbReference type="Proteomes" id="UP000644699">
    <property type="component" value="Unassembled WGS sequence"/>
</dbReference>
<dbReference type="GO" id="GO:0006508">
    <property type="term" value="P:proteolysis"/>
    <property type="evidence" value="ECO:0007669"/>
    <property type="project" value="UniProtKB-KW"/>
</dbReference>
<evidence type="ECO:0000256" key="1">
    <source>
        <dbReference type="ARBA" id="ARBA00008683"/>
    </source>
</evidence>
<dbReference type="GO" id="GO:0008236">
    <property type="term" value="F:serine-type peptidase activity"/>
    <property type="evidence" value="ECO:0007669"/>
    <property type="project" value="UniProtKB-KW"/>
</dbReference>
<evidence type="ECO:0000259" key="5">
    <source>
        <dbReference type="Pfam" id="PF01343"/>
    </source>
</evidence>
<dbReference type="Gene3D" id="3.90.226.10">
    <property type="entry name" value="2-enoyl-CoA Hydratase, Chain A, domain 1"/>
    <property type="match status" value="1"/>
</dbReference>
<reference evidence="6" key="1">
    <citation type="journal article" date="2014" name="Int. J. Syst. Evol. Microbiol.">
        <title>Complete genome sequence of Corynebacterium casei LMG S-19264T (=DSM 44701T), isolated from a smear-ripened cheese.</title>
        <authorList>
            <consortium name="US DOE Joint Genome Institute (JGI-PGF)"/>
            <person name="Walter F."/>
            <person name="Albersmeier A."/>
            <person name="Kalinowski J."/>
            <person name="Ruckert C."/>
        </authorList>
    </citation>
    <scope>NUCLEOTIDE SEQUENCE</scope>
    <source>
        <strain evidence="6">CGMCC 1.15367</strain>
    </source>
</reference>
<reference evidence="6" key="2">
    <citation type="submission" date="2020-09" db="EMBL/GenBank/DDBJ databases">
        <authorList>
            <person name="Sun Q."/>
            <person name="Zhou Y."/>
        </authorList>
    </citation>
    <scope>NUCLEOTIDE SEQUENCE</scope>
    <source>
        <strain evidence="6">CGMCC 1.15367</strain>
    </source>
</reference>
<dbReference type="AlphaFoldDB" id="A0A916ZUD1"/>
<sequence length="304" mass="32879">MQADRILLERLFRLAFSLRSYLPKRFRKEGVVVPVVRLQGAIMAQSGPLRPALSLAGIAPLLDRAFGMKEAPAVALVVNSPGGSPVQSRLIHKRIRDLALEKKKEVLVFVEDVAASGGYMIACAGDEIIVDPSSIVGSIGVVSGGFGFVDALAKLGIERRVHTAGQNKAVLDPFRPERPEDVAHLLELQRHVHETFIALVKARRGARLSDHPDLFSGLFWEGGRGVELGLADRLGDLRGVLVERYGETVRPQLLHAHRGLFGRRPASGTAIGQGAFDPARLGADLAGGLISAAEERMLWSRYGL</sequence>
<dbReference type="Gene3D" id="6.20.330.10">
    <property type="match status" value="1"/>
</dbReference>
<evidence type="ECO:0000256" key="4">
    <source>
        <dbReference type="ARBA" id="ARBA00022825"/>
    </source>
</evidence>
<dbReference type="InterPro" id="IPR047272">
    <property type="entry name" value="S49_SppA_C"/>
</dbReference>
<evidence type="ECO:0000256" key="2">
    <source>
        <dbReference type="ARBA" id="ARBA00022670"/>
    </source>
</evidence>
<gene>
    <name evidence="6" type="ORF">GCM10011390_37250</name>
</gene>
<organism evidence="6 7">
    <name type="scientific">Aureimonas endophytica</name>
    <dbReference type="NCBI Taxonomy" id="2027858"/>
    <lineage>
        <taxon>Bacteria</taxon>
        <taxon>Pseudomonadati</taxon>
        <taxon>Pseudomonadota</taxon>
        <taxon>Alphaproteobacteria</taxon>
        <taxon>Hyphomicrobiales</taxon>
        <taxon>Aurantimonadaceae</taxon>
        <taxon>Aureimonas</taxon>
    </lineage>
</organism>
<dbReference type="PANTHER" id="PTHR42987">
    <property type="entry name" value="PEPTIDASE S49"/>
    <property type="match status" value="1"/>
</dbReference>
<dbReference type="SUPFAM" id="SSF52096">
    <property type="entry name" value="ClpP/crotonase"/>
    <property type="match status" value="1"/>
</dbReference>
<feature type="domain" description="Peptidase S49" evidence="5">
    <location>
        <begin position="100"/>
        <end position="240"/>
    </location>
</feature>
<dbReference type="InterPro" id="IPR029045">
    <property type="entry name" value="ClpP/crotonase-like_dom_sf"/>
</dbReference>
<dbReference type="PANTHER" id="PTHR42987:SF8">
    <property type="entry name" value="PROTEINASE"/>
    <property type="match status" value="1"/>
</dbReference>
<dbReference type="InterPro" id="IPR002142">
    <property type="entry name" value="Peptidase_S49"/>
</dbReference>
<dbReference type="EMBL" id="BMIQ01000006">
    <property type="protein sequence ID" value="GGE14681.1"/>
    <property type="molecule type" value="Genomic_DNA"/>
</dbReference>
<keyword evidence="3" id="KW-0378">Hydrolase</keyword>
<keyword evidence="4" id="KW-0720">Serine protease</keyword>
<dbReference type="Pfam" id="PF01343">
    <property type="entry name" value="Peptidase_S49"/>
    <property type="match status" value="1"/>
</dbReference>
<protein>
    <submittedName>
        <fullName evidence="6">Protease</fullName>
    </submittedName>
</protein>
<evidence type="ECO:0000256" key="3">
    <source>
        <dbReference type="ARBA" id="ARBA00022801"/>
    </source>
</evidence>
<comment type="similarity">
    <text evidence="1">Belongs to the peptidase S49 family.</text>
</comment>
<keyword evidence="7" id="KW-1185">Reference proteome</keyword>
<name>A0A916ZUD1_9HYPH</name>
<dbReference type="CDD" id="cd07023">
    <property type="entry name" value="S49_Sppa_N_C"/>
    <property type="match status" value="1"/>
</dbReference>
<evidence type="ECO:0000313" key="6">
    <source>
        <dbReference type="EMBL" id="GGE14681.1"/>
    </source>
</evidence>
<comment type="caution">
    <text evidence="6">The sequence shown here is derived from an EMBL/GenBank/DDBJ whole genome shotgun (WGS) entry which is preliminary data.</text>
</comment>
<keyword evidence="2 6" id="KW-0645">Protease</keyword>
<proteinExistence type="inferred from homology"/>
<accession>A0A916ZUD1</accession>
<evidence type="ECO:0000313" key="7">
    <source>
        <dbReference type="Proteomes" id="UP000644699"/>
    </source>
</evidence>